<keyword evidence="7" id="KW-0481">Metalloenzyme inhibitor</keyword>
<dbReference type="PANTHER" id="PTHR11844:SF33">
    <property type="entry name" value="TISSUE INHIBITOR OF METALLOPROTEINASE"/>
    <property type="match status" value="1"/>
</dbReference>
<keyword evidence="3" id="KW-0964">Secreted</keyword>
<dbReference type="Gene3D" id="2.40.50.120">
    <property type="match status" value="1"/>
</dbReference>
<dbReference type="SUPFAM" id="SSF50242">
    <property type="entry name" value="TIMP-like"/>
    <property type="match status" value="1"/>
</dbReference>
<feature type="binding site" evidence="8">
    <location>
        <position position="95"/>
    </location>
    <ligand>
        <name>Zn(2+)</name>
        <dbReference type="ChEBI" id="CHEBI:29105"/>
        <note>ligand shared with metalloproteinase partner</note>
    </ligand>
</feature>
<feature type="domain" description="NTR" evidence="10">
    <location>
        <begin position="95"/>
        <end position="222"/>
    </location>
</feature>
<keyword evidence="8" id="KW-0862">Zinc</keyword>
<organism evidence="11 12">
    <name type="scientific">Holothuria leucospilota</name>
    <name type="common">Black long sea cucumber</name>
    <name type="synonym">Mertensiothuria leucospilota</name>
    <dbReference type="NCBI Taxonomy" id="206669"/>
    <lineage>
        <taxon>Eukaryota</taxon>
        <taxon>Metazoa</taxon>
        <taxon>Echinodermata</taxon>
        <taxon>Eleutherozoa</taxon>
        <taxon>Echinozoa</taxon>
        <taxon>Holothuroidea</taxon>
        <taxon>Aspidochirotacea</taxon>
        <taxon>Aspidochirotida</taxon>
        <taxon>Holothuriidae</taxon>
        <taxon>Holothuria</taxon>
    </lineage>
</organism>
<dbReference type="InterPro" id="IPR008993">
    <property type="entry name" value="TIMP-like_OB-fold"/>
</dbReference>
<evidence type="ECO:0000256" key="2">
    <source>
        <dbReference type="ARBA" id="ARBA00011027"/>
    </source>
</evidence>
<feature type="disulfide bond" evidence="9">
    <location>
        <begin position="228"/>
        <end position="234"/>
    </location>
</feature>
<dbReference type="InterPro" id="IPR001134">
    <property type="entry name" value="Netrin_domain"/>
</dbReference>
<dbReference type="GO" id="GO:0031012">
    <property type="term" value="C:extracellular matrix"/>
    <property type="evidence" value="ECO:0007669"/>
    <property type="project" value="TreeGrafter"/>
</dbReference>
<dbReference type="GO" id="GO:0005615">
    <property type="term" value="C:extracellular space"/>
    <property type="evidence" value="ECO:0007669"/>
    <property type="project" value="TreeGrafter"/>
</dbReference>
<gene>
    <name evidence="11" type="ORF">HOLleu_06091</name>
</gene>
<evidence type="ECO:0000256" key="6">
    <source>
        <dbReference type="ARBA" id="ARBA00023157"/>
    </source>
</evidence>
<feature type="disulfide bond" evidence="9">
    <location>
        <begin position="97"/>
        <end position="196"/>
    </location>
</feature>
<protein>
    <submittedName>
        <fullName evidence="11">Metalloproteinase inhibitor 3</fullName>
    </submittedName>
</protein>
<evidence type="ECO:0000313" key="12">
    <source>
        <dbReference type="Proteomes" id="UP001152320"/>
    </source>
</evidence>
<evidence type="ECO:0000256" key="5">
    <source>
        <dbReference type="ARBA" id="ARBA00022690"/>
    </source>
</evidence>
<dbReference type="InterPro" id="IPR001820">
    <property type="entry name" value="TIMP"/>
</dbReference>
<dbReference type="InterPro" id="IPR027465">
    <property type="entry name" value="TIMP_C"/>
</dbReference>
<evidence type="ECO:0000256" key="7">
    <source>
        <dbReference type="ARBA" id="ARBA00023215"/>
    </source>
</evidence>
<dbReference type="PROSITE" id="PS50189">
    <property type="entry name" value="NTR"/>
    <property type="match status" value="1"/>
</dbReference>
<keyword evidence="12" id="KW-1185">Reference proteome</keyword>
<feature type="disulfide bond" evidence="9">
    <location>
        <begin position="242"/>
        <end position="262"/>
    </location>
</feature>
<feature type="disulfide bond" evidence="9">
    <location>
        <begin position="95"/>
        <end position="169"/>
    </location>
</feature>
<evidence type="ECO:0000256" key="3">
    <source>
        <dbReference type="ARBA" id="ARBA00022525"/>
    </source>
</evidence>
<dbReference type="Gene3D" id="3.90.370.10">
    <property type="entry name" value="Tissue inhibitor of metalloproteinase-1. Chain B, domain 1"/>
    <property type="match status" value="1"/>
</dbReference>
<keyword evidence="6 9" id="KW-1015">Disulfide bond</keyword>
<dbReference type="GO" id="GO:0002020">
    <property type="term" value="F:protease binding"/>
    <property type="evidence" value="ECO:0007669"/>
    <property type="project" value="TreeGrafter"/>
</dbReference>
<keyword evidence="8" id="KW-0479">Metal-binding</keyword>
<evidence type="ECO:0000256" key="4">
    <source>
        <dbReference type="ARBA" id="ARBA00022608"/>
    </source>
</evidence>
<sequence>MPIDQFDLQTASSECESIAIGADLHFLTKLQATHCEKSPFTTSGQKNFFAVVTESFNFDFLQLKSRIFWNRTMAAIKVLFLATVMALSTDGVFSCMCMTEHPQTNFCNSDYVLRGKIVSRTPIYGGMVPDLPTAIRYEVMPTNVYRATGANVQQGTVVTVTTSGYETTCAVTNMTVDEAYLISAKEISGQVVTTLCAWNSLFSKVTPSQRKMLRLQKYQTECTRIPSCEVRLHCGARDISMCQQFDGCTFRTTDCHVEHSYCTRENTSCRWRSFSKRHASCMSSQSSR</sequence>
<evidence type="ECO:0000259" key="10">
    <source>
        <dbReference type="PROSITE" id="PS50189"/>
    </source>
</evidence>
<dbReference type="Proteomes" id="UP001152320">
    <property type="component" value="Chromosome 2"/>
</dbReference>
<dbReference type="GO" id="GO:0051045">
    <property type="term" value="P:negative regulation of membrane protein ectodomain proteolysis"/>
    <property type="evidence" value="ECO:0007669"/>
    <property type="project" value="TreeGrafter"/>
</dbReference>
<dbReference type="AlphaFoldDB" id="A0A9Q1CLX8"/>
<dbReference type="SMART" id="SM00206">
    <property type="entry name" value="NTR"/>
    <property type="match status" value="1"/>
</dbReference>
<dbReference type="OrthoDB" id="6041373at2759"/>
<feature type="disulfide bond" evidence="9">
    <location>
        <begin position="107"/>
        <end position="222"/>
    </location>
</feature>
<keyword evidence="4" id="KW-0483">Metalloprotease inhibitor</keyword>
<accession>A0A9Q1CLX8</accession>
<proteinExistence type="inferred from homology"/>
<comment type="caution">
    <text evidence="11">The sequence shown here is derived from an EMBL/GenBank/DDBJ whole genome shotgun (WGS) entry which is preliminary data.</text>
</comment>
<reference evidence="11" key="1">
    <citation type="submission" date="2021-10" db="EMBL/GenBank/DDBJ databases">
        <title>Tropical sea cucumber genome reveals ecological adaptation and Cuvierian tubules defense mechanism.</title>
        <authorList>
            <person name="Chen T."/>
        </authorList>
    </citation>
    <scope>NUCLEOTIDE SEQUENCE</scope>
    <source>
        <strain evidence="11">Nanhai2018</strain>
        <tissue evidence="11">Muscle</tissue>
    </source>
</reference>
<comment type="subcellular location">
    <subcellularLocation>
        <location evidence="1">Secreted</location>
    </subcellularLocation>
</comment>
<dbReference type="EMBL" id="JAIZAY010000002">
    <property type="protein sequence ID" value="KAJ8047168.1"/>
    <property type="molecule type" value="Genomic_DNA"/>
</dbReference>
<dbReference type="Pfam" id="PF00965">
    <property type="entry name" value="TIMP"/>
    <property type="match status" value="1"/>
</dbReference>
<comment type="similarity">
    <text evidence="2">Belongs to the protease inhibitor I35 (TIMP) family.</text>
</comment>
<name>A0A9Q1CLX8_HOLLE</name>
<dbReference type="GO" id="GO:0008191">
    <property type="term" value="F:metalloendopeptidase inhibitor activity"/>
    <property type="evidence" value="ECO:0007669"/>
    <property type="project" value="InterPro"/>
</dbReference>
<dbReference type="GO" id="GO:0046872">
    <property type="term" value="F:metal ion binding"/>
    <property type="evidence" value="ECO:0007669"/>
    <property type="project" value="UniProtKB-KW"/>
</dbReference>
<evidence type="ECO:0000256" key="9">
    <source>
        <dbReference type="PIRSR" id="PIRSR601820-3"/>
    </source>
</evidence>
<keyword evidence="5" id="KW-0646">Protease inhibitor</keyword>
<dbReference type="PANTHER" id="PTHR11844">
    <property type="entry name" value="METALLOPROTEASE INHIBITOR"/>
    <property type="match status" value="1"/>
</dbReference>
<evidence type="ECO:0000313" key="11">
    <source>
        <dbReference type="EMBL" id="KAJ8047168.1"/>
    </source>
</evidence>
<evidence type="ECO:0000256" key="8">
    <source>
        <dbReference type="PIRSR" id="PIRSR601820-1"/>
    </source>
</evidence>
<evidence type="ECO:0000256" key="1">
    <source>
        <dbReference type="ARBA" id="ARBA00004613"/>
    </source>
</evidence>